<accession>A0A0U3A4H7</accession>
<protein>
    <submittedName>
        <fullName evidence="1">Uncharacterized protein</fullName>
    </submittedName>
</protein>
<sequence>MILLTSLSLMRYNMQLTDDELMIIYEMLCFIGLTNNLTKKEQALYDKFIEEGYAK</sequence>
<reference evidence="1 2" key="1">
    <citation type="submission" date="2014-10" db="EMBL/GenBank/DDBJ databases">
        <title>Proteus mirabilis bacteriophage PM 93.</title>
        <authorList>
            <person name="Shedko E.D."/>
            <person name="Morozova V.V."/>
            <person name="Tupikin A.E."/>
            <person name="Kabilov M.R."/>
            <person name="Kurilshikov A.M."/>
            <person name="Babkin I.V."/>
            <person name="Tikunova N.V."/>
        </authorList>
    </citation>
    <scope>NUCLEOTIDE SEQUENCE [LARGE SCALE GENOMIC DNA]</scope>
</reference>
<dbReference type="Proteomes" id="UP000203327">
    <property type="component" value="Segment"/>
</dbReference>
<proteinExistence type="predicted"/>
<evidence type="ECO:0000313" key="1">
    <source>
        <dbReference type="EMBL" id="ALS88288.1"/>
    </source>
</evidence>
<evidence type="ECO:0000313" key="2">
    <source>
        <dbReference type="Proteomes" id="UP000203327"/>
    </source>
</evidence>
<keyword evidence="2" id="KW-1185">Reference proteome</keyword>
<name>A0A0U3A4H7_9CAUD</name>
<gene>
    <name evidence="1" type="ORF">PM93_002</name>
</gene>
<dbReference type="KEGG" id="vg:26824023"/>
<organism evidence="1 2">
    <name type="scientific">Proteus phage PM 93</name>
    <dbReference type="NCBI Taxonomy" id="1560284"/>
    <lineage>
        <taxon>Viruses</taxon>
        <taxon>Duplodnaviria</taxon>
        <taxon>Heunggongvirae</taxon>
        <taxon>Uroviricota</taxon>
        <taxon>Caudoviricetes</taxon>
        <taxon>Autographivirales</taxon>
        <taxon>Autosignataviridae</taxon>
        <taxon>Molineuxvirinae</taxon>
        <taxon>Acadevirus</taxon>
        <taxon>Acadevirus PM93</taxon>
    </lineage>
</organism>
<dbReference type="GeneID" id="26824023"/>
<dbReference type="EMBL" id="KM819696">
    <property type="protein sequence ID" value="ALS88288.1"/>
    <property type="molecule type" value="Genomic_DNA"/>
</dbReference>
<dbReference type="RefSeq" id="YP_009186845.1">
    <property type="nucleotide sequence ID" value="NC_027390.1"/>
</dbReference>